<sequence>MRPKEDVYPERLVAKESRDQERQSRSRLVPKQRRNRAKHSFRGTSTSGCWYKCLASSLPSTPTEPSPPGHFDNASTFIVLRASSESFVENFSEPANNCSVSTANMRFTRTATDHANRRKAAASNLIRSLHAVHSTMSWYKIPTRMPALPLQRVDELC</sequence>
<comment type="caution">
    <text evidence="2">The sequence shown here is derived from an EMBL/GenBank/DDBJ whole genome shotgun (WGS) entry which is preliminary data.</text>
</comment>
<accession>A0ABD1CIL4</accession>
<feature type="compositionally biased region" description="Basic residues" evidence="1">
    <location>
        <begin position="28"/>
        <end position="41"/>
    </location>
</feature>
<name>A0ABD1CIL4_CULPP</name>
<dbReference type="AlphaFoldDB" id="A0ABD1CIL4"/>
<proteinExistence type="predicted"/>
<gene>
    <name evidence="2" type="ORF">pipiens_017051</name>
</gene>
<organism evidence="2 3">
    <name type="scientific">Culex pipiens pipiens</name>
    <name type="common">Northern house mosquito</name>
    <dbReference type="NCBI Taxonomy" id="38569"/>
    <lineage>
        <taxon>Eukaryota</taxon>
        <taxon>Metazoa</taxon>
        <taxon>Ecdysozoa</taxon>
        <taxon>Arthropoda</taxon>
        <taxon>Hexapoda</taxon>
        <taxon>Insecta</taxon>
        <taxon>Pterygota</taxon>
        <taxon>Neoptera</taxon>
        <taxon>Endopterygota</taxon>
        <taxon>Diptera</taxon>
        <taxon>Nematocera</taxon>
        <taxon>Culicoidea</taxon>
        <taxon>Culicidae</taxon>
        <taxon>Culicinae</taxon>
        <taxon>Culicini</taxon>
        <taxon>Culex</taxon>
        <taxon>Culex</taxon>
    </lineage>
</organism>
<evidence type="ECO:0000313" key="3">
    <source>
        <dbReference type="Proteomes" id="UP001562425"/>
    </source>
</evidence>
<evidence type="ECO:0000313" key="2">
    <source>
        <dbReference type="EMBL" id="KAL1376168.1"/>
    </source>
</evidence>
<keyword evidence="3" id="KW-1185">Reference proteome</keyword>
<evidence type="ECO:0000256" key="1">
    <source>
        <dbReference type="SAM" id="MobiDB-lite"/>
    </source>
</evidence>
<reference evidence="2 3" key="1">
    <citation type="submission" date="2024-05" db="EMBL/GenBank/DDBJ databases">
        <title>Culex pipiens pipiens assembly and annotation.</title>
        <authorList>
            <person name="Alout H."/>
            <person name="Durand T."/>
        </authorList>
    </citation>
    <scope>NUCLEOTIDE SEQUENCE [LARGE SCALE GENOMIC DNA]</scope>
    <source>
        <strain evidence="2">HA-2024</strain>
        <tissue evidence="2">Whole body</tissue>
    </source>
</reference>
<feature type="region of interest" description="Disordered" evidence="1">
    <location>
        <begin position="1"/>
        <end position="43"/>
    </location>
</feature>
<feature type="compositionally biased region" description="Basic and acidic residues" evidence="1">
    <location>
        <begin position="1"/>
        <end position="24"/>
    </location>
</feature>
<protein>
    <submittedName>
        <fullName evidence="2">Uncharacterized protein</fullName>
    </submittedName>
</protein>
<dbReference type="Proteomes" id="UP001562425">
    <property type="component" value="Unassembled WGS sequence"/>
</dbReference>
<dbReference type="EMBL" id="JBEHCU010011874">
    <property type="protein sequence ID" value="KAL1376168.1"/>
    <property type="molecule type" value="Genomic_DNA"/>
</dbReference>